<dbReference type="Pfam" id="PF12804">
    <property type="entry name" value="NTP_transf_3"/>
    <property type="match status" value="1"/>
</dbReference>
<keyword evidence="1 5" id="KW-0808">Transferase</keyword>
<evidence type="ECO:0000256" key="1">
    <source>
        <dbReference type="ARBA" id="ARBA00022679"/>
    </source>
</evidence>
<dbReference type="SUPFAM" id="SSF53448">
    <property type="entry name" value="Nucleotide-diphospho-sugar transferases"/>
    <property type="match status" value="1"/>
</dbReference>
<keyword evidence="6" id="KW-1185">Reference proteome</keyword>
<feature type="compositionally biased region" description="Gly residues" evidence="2">
    <location>
        <begin position="197"/>
        <end position="207"/>
    </location>
</feature>
<gene>
    <name evidence="5" type="ORF">GJR97_04560</name>
</gene>
<dbReference type="Proteomes" id="UP000476511">
    <property type="component" value="Unassembled WGS sequence"/>
</dbReference>
<evidence type="ECO:0000313" key="6">
    <source>
        <dbReference type="Proteomes" id="UP000476511"/>
    </source>
</evidence>
<protein>
    <submittedName>
        <fullName evidence="5">NTP transferase domain-containing protein</fullName>
    </submittedName>
</protein>
<feature type="region of interest" description="Disordered" evidence="2">
    <location>
        <begin position="195"/>
        <end position="215"/>
    </location>
</feature>
<evidence type="ECO:0000256" key="2">
    <source>
        <dbReference type="SAM" id="MobiDB-lite"/>
    </source>
</evidence>
<dbReference type="InterPro" id="IPR045598">
    <property type="entry name" value="DUF6457"/>
</dbReference>
<feature type="domain" description="MobA-like NTP transferase" evidence="3">
    <location>
        <begin position="6"/>
        <end position="169"/>
    </location>
</feature>
<dbReference type="InterPro" id="IPR029044">
    <property type="entry name" value="Nucleotide-diphossugar_trans"/>
</dbReference>
<dbReference type="PANTHER" id="PTHR19136">
    <property type="entry name" value="MOLYBDENUM COFACTOR GUANYLYLTRANSFERASE"/>
    <property type="match status" value="1"/>
</dbReference>
<dbReference type="InterPro" id="IPR025877">
    <property type="entry name" value="MobA-like_NTP_Trfase"/>
</dbReference>
<reference evidence="5 6" key="1">
    <citation type="submission" date="2019-11" db="EMBL/GenBank/DDBJ databases">
        <title>Agromyces kandeliae sp. nov., isolated from mangrove soil.</title>
        <authorList>
            <person name="Wang R."/>
        </authorList>
    </citation>
    <scope>NUCLEOTIDE SEQUENCE [LARGE SCALE GENOMIC DNA]</scope>
    <source>
        <strain evidence="5 6">Q22</strain>
    </source>
</reference>
<organism evidence="5 6">
    <name type="scientific">Agromyces kandeliae</name>
    <dbReference type="NCBI Taxonomy" id="2666141"/>
    <lineage>
        <taxon>Bacteria</taxon>
        <taxon>Bacillati</taxon>
        <taxon>Actinomycetota</taxon>
        <taxon>Actinomycetes</taxon>
        <taxon>Micrococcales</taxon>
        <taxon>Microbacteriaceae</taxon>
        <taxon>Agromyces</taxon>
    </lineage>
</organism>
<dbReference type="GO" id="GO:0016779">
    <property type="term" value="F:nucleotidyltransferase activity"/>
    <property type="evidence" value="ECO:0007669"/>
    <property type="project" value="UniProtKB-ARBA"/>
</dbReference>
<accession>A0A6L5R1T7</accession>
<name>A0A6L5R1T7_9MICO</name>
<evidence type="ECO:0000259" key="3">
    <source>
        <dbReference type="Pfam" id="PF12804"/>
    </source>
</evidence>
<proteinExistence type="predicted"/>
<dbReference type="Gene3D" id="3.90.550.10">
    <property type="entry name" value="Spore Coat Polysaccharide Biosynthesis Protein SpsA, Chain A"/>
    <property type="match status" value="1"/>
</dbReference>
<evidence type="ECO:0000313" key="5">
    <source>
        <dbReference type="EMBL" id="MRX42997.1"/>
    </source>
</evidence>
<dbReference type="EMBL" id="WKJD01000007">
    <property type="protein sequence ID" value="MRX42997.1"/>
    <property type="molecule type" value="Genomic_DNA"/>
</dbReference>
<dbReference type="AlphaFoldDB" id="A0A6L5R1T7"/>
<dbReference type="RefSeq" id="WP_154345352.1">
    <property type="nucleotide sequence ID" value="NZ_WKJD01000007.1"/>
</dbReference>
<dbReference type="Pfam" id="PF20058">
    <property type="entry name" value="DUF6457"/>
    <property type="match status" value="1"/>
</dbReference>
<evidence type="ECO:0000259" key="4">
    <source>
        <dbReference type="Pfam" id="PF20058"/>
    </source>
</evidence>
<comment type="caution">
    <text evidence="5">The sequence shown here is derived from an EMBL/GenBank/DDBJ whole genome shotgun (WGS) entry which is preliminary data.</text>
</comment>
<sequence length="300" mass="30170">MVVVDAVILMGGRAERLGGIAKGDLRVEGRTLLERVVAAAGAARRRVVVGEVGVSRLPADVVVVREEPPFSGPAAAVAAGVAALPPDSEVGDDAVLLLAGDQPFADEAIGPLLAALAGSDAERIDGVQGVDDDGRAQYLTSVVRRRALDAAIAGAGPLAGASMRRLVAALRLADVRLAGRATMDVDTWADARAAGATGTGRTGGPHDGGSDDMSDRDDLHRVLAEWADRVRAELDIADAPLDLDGVLGVAGVAAHAVVRPAAPVTTYLAGYAAGVAAASGADPGAAAADVLERLRRLAGS</sequence>
<feature type="domain" description="DUF6457" evidence="4">
    <location>
        <begin position="220"/>
        <end position="298"/>
    </location>
</feature>
<dbReference type="PANTHER" id="PTHR19136:SF81">
    <property type="entry name" value="MOLYBDENUM COFACTOR GUANYLYLTRANSFERASE"/>
    <property type="match status" value="1"/>
</dbReference>